<dbReference type="InterPro" id="IPR011047">
    <property type="entry name" value="Quinoprotein_ADH-like_sf"/>
</dbReference>
<feature type="transmembrane region" description="Helical" evidence="4">
    <location>
        <begin position="517"/>
        <end position="537"/>
    </location>
</feature>
<feature type="repeat" description="WD" evidence="3">
    <location>
        <begin position="1058"/>
        <end position="1099"/>
    </location>
</feature>
<feature type="repeat" description="WD" evidence="3">
    <location>
        <begin position="895"/>
        <end position="925"/>
    </location>
</feature>
<keyword evidence="4" id="KW-1133">Transmembrane helix</keyword>
<keyword evidence="2" id="KW-0677">Repeat</keyword>
<feature type="repeat" description="WD" evidence="3">
    <location>
        <begin position="770"/>
        <end position="811"/>
    </location>
</feature>
<name>A0A5M3XHD7_9ACTN</name>
<keyword evidence="1 3" id="KW-0853">WD repeat</keyword>
<keyword evidence="7" id="KW-1185">Reference proteome</keyword>
<dbReference type="PROSITE" id="PS50294">
    <property type="entry name" value="WD_REPEATS_REGION"/>
    <property type="match status" value="6"/>
</dbReference>
<feature type="repeat" description="WD" evidence="3">
    <location>
        <begin position="1142"/>
        <end position="1182"/>
    </location>
</feature>
<dbReference type="AlphaFoldDB" id="A0A5M3XHD7"/>
<dbReference type="SUPFAM" id="SSF50998">
    <property type="entry name" value="Quinoprotein alcohol dehydrogenase-like"/>
    <property type="match status" value="1"/>
</dbReference>
<reference evidence="6 7" key="1">
    <citation type="submission" date="2019-10" db="EMBL/GenBank/DDBJ databases">
        <title>Whole genome shotgun sequence of Acrocarpospora pleiomorpha NBRC 16267.</title>
        <authorList>
            <person name="Ichikawa N."/>
            <person name="Kimura A."/>
            <person name="Kitahashi Y."/>
            <person name="Komaki H."/>
            <person name="Oguchi A."/>
        </authorList>
    </citation>
    <scope>NUCLEOTIDE SEQUENCE [LARGE SCALE GENOMIC DNA]</scope>
    <source>
        <strain evidence="6 7">NBRC 16267</strain>
    </source>
</reference>
<dbReference type="InterPro" id="IPR027417">
    <property type="entry name" value="P-loop_NTPase"/>
</dbReference>
<proteinExistence type="predicted"/>
<dbReference type="Proteomes" id="UP000377595">
    <property type="component" value="Unassembled WGS sequence"/>
</dbReference>
<comment type="caution">
    <text evidence="6">The sequence shown here is derived from an EMBL/GenBank/DDBJ whole genome shotgun (WGS) entry which is preliminary data.</text>
</comment>
<dbReference type="PROSITE" id="PS50082">
    <property type="entry name" value="WD_REPEATS_2"/>
    <property type="match status" value="7"/>
</dbReference>
<feature type="repeat" description="WD" evidence="3">
    <location>
        <begin position="601"/>
        <end position="642"/>
    </location>
</feature>
<evidence type="ECO:0000313" key="7">
    <source>
        <dbReference type="Proteomes" id="UP000377595"/>
    </source>
</evidence>
<keyword evidence="4" id="KW-0472">Membrane</keyword>
<dbReference type="SUPFAM" id="SSF82171">
    <property type="entry name" value="DPP6 N-terminal domain-like"/>
    <property type="match status" value="1"/>
</dbReference>
<dbReference type="Pfam" id="PF00400">
    <property type="entry name" value="WD40"/>
    <property type="match status" value="8"/>
</dbReference>
<dbReference type="PANTHER" id="PTHR22847">
    <property type="entry name" value="WD40 REPEAT PROTEIN"/>
    <property type="match status" value="1"/>
</dbReference>
<dbReference type="InterPro" id="IPR020472">
    <property type="entry name" value="WD40_PAC1"/>
</dbReference>
<dbReference type="EMBL" id="BLAF01000012">
    <property type="protein sequence ID" value="GES19619.1"/>
    <property type="molecule type" value="Genomic_DNA"/>
</dbReference>
<evidence type="ECO:0000256" key="1">
    <source>
        <dbReference type="ARBA" id="ARBA00022574"/>
    </source>
</evidence>
<dbReference type="PANTHER" id="PTHR22847:SF637">
    <property type="entry name" value="WD REPEAT DOMAIN 5B"/>
    <property type="match status" value="1"/>
</dbReference>
<dbReference type="Gene3D" id="2.130.10.10">
    <property type="entry name" value="YVTN repeat-like/Quinoprotein amine dehydrogenase"/>
    <property type="match status" value="4"/>
</dbReference>
<evidence type="ECO:0000256" key="3">
    <source>
        <dbReference type="PROSITE-ProRule" id="PRU00221"/>
    </source>
</evidence>
<dbReference type="CDD" id="cd00200">
    <property type="entry name" value="WD40"/>
    <property type="match status" value="1"/>
</dbReference>
<feature type="repeat" description="WD" evidence="3">
    <location>
        <begin position="934"/>
        <end position="975"/>
    </location>
</feature>
<dbReference type="InterPro" id="IPR019775">
    <property type="entry name" value="WD40_repeat_CS"/>
</dbReference>
<evidence type="ECO:0000313" key="6">
    <source>
        <dbReference type="EMBL" id="GES19619.1"/>
    </source>
</evidence>
<dbReference type="SUPFAM" id="SSF52540">
    <property type="entry name" value="P-loop containing nucleoside triphosphate hydrolases"/>
    <property type="match status" value="1"/>
</dbReference>
<feature type="domain" description="Novel STAND NTPase 1" evidence="5">
    <location>
        <begin position="78"/>
        <end position="462"/>
    </location>
</feature>
<feature type="repeat" description="WD" evidence="3">
    <location>
        <begin position="1100"/>
        <end position="1141"/>
    </location>
</feature>
<dbReference type="PRINTS" id="PR00320">
    <property type="entry name" value="GPROTEINBRPT"/>
</dbReference>
<dbReference type="Gene3D" id="3.40.50.300">
    <property type="entry name" value="P-loop containing nucleotide triphosphate hydrolases"/>
    <property type="match status" value="1"/>
</dbReference>
<dbReference type="InterPro" id="IPR001680">
    <property type="entry name" value="WD40_rpt"/>
</dbReference>
<sequence length="1209" mass="129027">MRRLRRGAGNPGYRELARRVHYSATTLAEAAAGNRLPTLAVTLAYVRGCGGDVTAWEAHWHSAAAELDAVNGADRRPPYLGLAVYAPQDADRFFGRERMLAVLVERLGRQRFVAVVGASGSGKSSLLRAGLLPSLAADDRFTLLFTPGSHPLRECAVRLGAELGLAPGSLVADLNDHQSNLGLAMRQLLLARPPGSEALLVVDQFEEVFTLCADAGERERFIAALAAAASDADNRVRVVLGLRADFYAHCARLPVLVEVLQDAQVMVKPMNADELRDVVTRPATGAGLTVEDGLVATILAEAGEQPGALPFVSHALWETWQNRSDGALTLADYHARGGVRGAIAQTAEREFDGFGPAERQAARRIFLRLIALGDGTEDTRRPIDRAELDGVADPPVIAGVLDRLVEARLVVLDEDTVEVAHEALIRAWPRLNHWLTEDRADLLVHRRLTEAALIWDSLERDQSAVYRGAQLAAAAAWAERHPEEPNLLEQAFLRAGHELREAEERTARHQIRLLRRLLTAMAVLLVLALVGGVAAIWRGVEARNQQVITLARHLSGESRLLSSSDPDLAALLAITAFRLNPDADSRGSLLSAAAVPRRVELDSGSSAVYHLAFNQDATLLASGDASGNVILWSPVTRTKVAAFPGRGGYISRVAFSDDGTLLAAASVTGAGGLITVWDVPTRRKLAERTVAIPSPALALSPDGATVAVGATNGDIALWDWARDSWAAHGHSGRPKQVRTLTFSPDGQLLVSVRVGEKPVVLNATTFTKLAELDADEVHALMFAPTGRTLATASYRGGVRLWDLDEPAAPKLAASLPAQPTYAWSISAPVHGKIAVADENGTVNIWDTTRREVLCTYQDRGLTETVSLALSRDGTTLASSGFGRFIALRTPVLPPFAGHATPVNDLAADGRTIASAGDDGTVRLWDPGGRQVAVLPGHDDQLLGVALSGNGRLLAALARDHAVTLWDVDARRRHGSEIRFSGFGASTDVALDTTGDRIAVASLYRFLWHRGIRVSLDPAVPRTASAVAFSPDGRLLVSASPTGRLVIRDLTTSEDGKVIETGQGALQDVAISPDGRLAATAGADRTVKLWSLSDGGLVATLSGHSKSVSAVSFSRDGRRLASAGEDQTVLVWDIRSGQRTETLSGHQSAIRSLAFTADGSLIAGADDGRIIRWGFDTEAAVSALCAAIGRDLTERERQEYGPSIPREPTC</sequence>
<evidence type="ECO:0000259" key="5">
    <source>
        <dbReference type="Pfam" id="PF20703"/>
    </source>
</evidence>
<dbReference type="InterPro" id="IPR015943">
    <property type="entry name" value="WD40/YVTN_repeat-like_dom_sf"/>
</dbReference>
<evidence type="ECO:0000256" key="4">
    <source>
        <dbReference type="SAM" id="Phobius"/>
    </source>
</evidence>
<accession>A0A5M3XHD7</accession>
<dbReference type="InterPro" id="IPR049052">
    <property type="entry name" value="nSTAND1"/>
</dbReference>
<protein>
    <recommendedName>
        <fullName evidence="5">Novel STAND NTPase 1 domain-containing protein</fullName>
    </recommendedName>
</protein>
<evidence type="ECO:0000256" key="2">
    <source>
        <dbReference type="ARBA" id="ARBA00022737"/>
    </source>
</evidence>
<organism evidence="6 7">
    <name type="scientific">Acrocarpospora pleiomorpha</name>
    <dbReference type="NCBI Taxonomy" id="90975"/>
    <lineage>
        <taxon>Bacteria</taxon>
        <taxon>Bacillati</taxon>
        <taxon>Actinomycetota</taxon>
        <taxon>Actinomycetes</taxon>
        <taxon>Streptosporangiales</taxon>
        <taxon>Streptosporangiaceae</taxon>
        <taxon>Acrocarpospora</taxon>
    </lineage>
</organism>
<dbReference type="Pfam" id="PF20703">
    <property type="entry name" value="nSTAND1"/>
    <property type="match status" value="1"/>
</dbReference>
<dbReference type="PROSITE" id="PS00678">
    <property type="entry name" value="WD_REPEATS_1"/>
    <property type="match status" value="2"/>
</dbReference>
<keyword evidence="4" id="KW-0812">Transmembrane</keyword>
<dbReference type="SMART" id="SM00320">
    <property type="entry name" value="WD40"/>
    <property type="match status" value="11"/>
</dbReference>
<gene>
    <name evidence="6" type="ORF">Aple_025150</name>
</gene>